<evidence type="ECO:0000313" key="2">
    <source>
        <dbReference type="Proteomes" id="UP000002709"/>
    </source>
</evidence>
<dbReference type="AlphaFoldDB" id="Q3B1S3"/>
<name>Q3B1S3_CHLL3</name>
<keyword evidence="2" id="KW-1185">Reference proteome</keyword>
<accession>Q3B1S3</accession>
<evidence type="ECO:0000313" key="1">
    <source>
        <dbReference type="EMBL" id="ABB24708.1"/>
    </source>
</evidence>
<dbReference type="Proteomes" id="UP000002709">
    <property type="component" value="Chromosome"/>
</dbReference>
<protein>
    <submittedName>
        <fullName evidence="1">Uncharacterized protein</fullName>
    </submittedName>
</protein>
<dbReference type="HOGENOM" id="CLU_1466995_0_0_10"/>
<proteinExistence type="predicted"/>
<dbReference type="EMBL" id="CP000096">
    <property type="protein sequence ID" value="ABB24708.1"/>
    <property type="molecule type" value="Genomic_DNA"/>
</dbReference>
<reference evidence="2" key="1">
    <citation type="submission" date="2005-08" db="EMBL/GenBank/DDBJ databases">
        <title>Complete sequence of Pelodictyon luteolum DSM 273.</title>
        <authorList>
            <consortium name="US DOE Joint Genome Institute"/>
            <person name="Copeland A."/>
            <person name="Lucas S."/>
            <person name="Lapidus A."/>
            <person name="Barry K."/>
            <person name="Detter J.C."/>
            <person name="Glavina T."/>
            <person name="Hammon N."/>
            <person name="Israni S."/>
            <person name="Pitluck S."/>
            <person name="Bryant D."/>
            <person name="Schmutz J."/>
            <person name="Larimer F."/>
            <person name="Land M."/>
            <person name="Kyrpides N."/>
            <person name="Ivanova N."/>
            <person name="Richardson P."/>
        </authorList>
    </citation>
    <scope>NUCLEOTIDE SEQUENCE [LARGE SCALE GENOMIC DNA]</scope>
    <source>
        <strain evidence="2">DSM 273 / BCRC 81028 / 2530</strain>
    </source>
</reference>
<dbReference type="KEGG" id="plt:Plut_1858"/>
<dbReference type="RefSeq" id="WP_011358578.1">
    <property type="nucleotide sequence ID" value="NC_007512.1"/>
</dbReference>
<organism evidence="1 2">
    <name type="scientific">Chlorobium luteolum (strain DSM 273 / BCRC 81028 / 2530)</name>
    <name type="common">Pelodictyon luteolum</name>
    <dbReference type="NCBI Taxonomy" id="319225"/>
    <lineage>
        <taxon>Bacteria</taxon>
        <taxon>Pseudomonadati</taxon>
        <taxon>Chlorobiota</taxon>
        <taxon>Chlorobiia</taxon>
        <taxon>Chlorobiales</taxon>
        <taxon>Chlorobiaceae</taxon>
        <taxon>Chlorobium/Pelodictyon group</taxon>
        <taxon>Pelodictyon</taxon>
    </lineage>
</organism>
<sequence>MNSRGPLRSLSSPGSLSSEDCIRNSDLYHLEEYLFSKVGPKFLESGRLSAFDFFCIVIWKANRAKSKIAKRLLEHDGRRGRDLDAIVGELSAALYKAVEKKERLRILIQDWAFRLPMASAILTVLWSEEFTVYDVRVCDALDGHHSLENKSNIDVIWSGYEEFMNDVERHAPAGLSLRDKDRCLWGKSFREQLHADIDAWRLSGG</sequence>
<gene>
    <name evidence="1" type="ordered locus">Plut_1858</name>
</gene>